<keyword evidence="2" id="KW-0732">Signal</keyword>
<evidence type="ECO:0000313" key="3">
    <source>
        <dbReference type="EMBL" id="PTL35631.1"/>
    </source>
</evidence>
<feature type="signal peptide" evidence="2">
    <location>
        <begin position="1"/>
        <end position="24"/>
    </location>
</feature>
<protein>
    <submittedName>
        <fullName evidence="3">Histone</fullName>
    </submittedName>
</protein>
<reference evidence="3 4" key="1">
    <citation type="submission" date="2017-09" db="EMBL/GenBank/DDBJ databases">
        <title>Bloom of a denitrifying methanotroph, Candidatus Methylomirabilis limnetica, in a deep stratified lake.</title>
        <authorList>
            <person name="Graf J.S."/>
            <person name="Marchant H.K."/>
            <person name="Tienken D."/>
            <person name="Hach P.F."/>
            <person name="Brand A."/>
            <person name="Schubert C.J."/>
            <person name="Kuypers M.M."/>
            <person name="Milucka J."/>
        </authorList>
    </citation>
    <scope>NUCLEOTIDE SEQUENCE [LARGE SCALE GENOMIC DNA]</scope>
    <source>
        <strain evidence="3 4">Zug</strain>
    </source>
</reference>
<dbReference type="AlphaFoldDB" id="A0A2T4TWZ0"/>
<gene>
    <name evidence="3" type="ORF">CLG94_07615</name>
</gene>
<proteinExistence type="predicted"/>
<organism evidence="3 4">
    <name type="scientific">Candidatus Methylomirabilis limnetica</name>
    <dbReference type="NCBI Taxonomy" id="2033718"/>
    <lineage>
        <taxon>Bacteria</taxon>
        <taxon>Candidatus Methylomirabilota</taxon>
        <taxon>Candidatus Methylomirabilia</taxon>
        <taxon>Candidatus Methylomirabilales</taxon>
        <taxon>Candidatus Methylomirabilaceae</taxon>
        <taxon>Candidatus Methylomirabilis</taxon>
    </lineage>
</organism>
<evidence type="ECO:0000313" key="4">
    <source>
        <dbReference type="Proteomes" id="UP000241436"/>
    </source>
</evidence>
<reference evidence="4" key="2">
    <citation type="journal article" date="2018" name="Environ. Microbiol.">
        <title>Bloom of a denitrifying methanotroph, 'Candidatus Methylomirabilis limnetica', in a deep stratified lake.</title>
        <authorList>
            <person name="Graf J.S."/>
            <person name="Mayr M.J."/>
            <person name="Marchant H.K."/>
            <person name="Tienken D."/>
            <person name="Hach P.F."/>
            <person name="Brand A."/>
            <person name="Schubert C.J."/>
            <person name="Kuypers M.M."/>
            <person name="Milucka J."/>
        </authorList>
    </citation>
    <scope>NUCLEOTIDE SEQUENCE [LARGE SCALE GENOMIC DNA]</scope>
    <source>
        <strain evidence="4">Zug</strain>
    </source>
</reference>
<accession>A0A2T4TWZ0</accession>
<dbReference type="RefSeq" id="WP_107562309.1">
    <property type="nucleotide sequence ID" value="NZ_NVQC01000022.1"/>
</dbReference>
<feature type="region of interest" description="Disordered" evidence="1">
    <location>
        <begin position="29"/>
        <end position="64"/>
    </location>
</feature>
<evidence type="ECO:0000256" key="2">
    <source>
        <dbReference type="SAM" id="SignalP"/>
    </source>
</evidence>
<dbReference type="EMBL" id="NVQC01000022">
    <property type="protein sequence ID" value="PTL35631.1"/>
    <property type="molecule type" value="Genomic_DNA"/>
</dbReference>
<feature type="compositionally biased region" description="Low complexity" evidence="1">
    <location>
        <begin position="33"/>
        <end position="45"/>
    </location>
</feature>
<feature type="chain" id="PRO_5015725394" evidence="2">
    <location>
        <begin position="25"/>
        <end position="88"/>
    </location>
</feature>
<dbReference type="Proteomes" id="UP000241436">
    <property type="component" value="Unassembled WGS sequence"/>
</dbReference>
<evidence type="ECO:0000256" key="1">
    <source>
        <dbReference type="SAM" id="MobiDB-lite"/>
    </source>
</evidence>
<keyword evidence="4" id="KW-1185">Reference proteome</keyword>
<comment type="caution">
    <text evidence="3">The sequence shown here is derived from an EMBL/GenBank/DDBJ whole genome shotgun (WGS) entry which is preliminary data.</text>
</comment>
<name>A0A2T4TWZ0_9BACT</name>
<sequence>MMKKLGIVVMTAFFSVSVAGLSFADEAKKHEAPAAATGAPANPCAGKEMKKEPPKKAKKAGPKVEAPVAAPAAVPAPAAAPAAAPVKK</sequence>